<evidence type="ECO:0000313" key="3">
    <source>
        <dbReference type="Proteomes" id="UP000746747"/>
    </source>
</evidence>
<feature type="non-terminal residue" evidence="2">
    <location>
        <position position="45"/>
    </location>
</feature>
<sequence>MPHGRMKCSVLSDKGGTNVMDKKSRHSRLITQEQIVGRKFVRKPK</sequence>
<keyword evidence="3" id="KW-1185">Reference proteome</keyword>
<dbReference type="OrthoDB" id="10439954at2759"/>
<proteinExistence type="predicted"/>
<evidence type="ECO:0000256" key="1">
    <source>
        <dbReference type="SAM" id="MobiDB-lite"/>
    </source>
</evidence>
<dbReference type="Proteomes" id="UP000746747">
    <property type="component" value="Unassembled WGS sequence"/>
</dbReference>
<gene>
    <name evidence="2" type="ORF">CJOHNSTONI_LOCUS4524</name>
</gene>
<reference evidence="2" key="1">
    <citation type="submission" date="2021-09" db="EMBL/GenBank/DDBJ databases">
        <authorList>
            <consortium name="Pathogen Informatics"/>
        </authorList>
    </citation>
    <scope>NUCLEOTIDE SEQUENCE</scope>
</reference>
<organism evidence="2 3">
    <name type="scientific">Cercopithifilaria johnstoni</name>
    <dbReference type="NCBI Taxonomy" id="2874296"/>
    <lineage>
        <taxon>Eukaryota</taxon>
        <taxon>Metazoa</taxon>
        <taxon>Ecdysozoa</taxon>
        <taxon>Nematoda</taxon>
        <taxon>Chromadorea</taxon>
        <taxon>Rhabditida</taxon>
        <taxon>Spirurina</taxon>
        <taxon>Spiruromorpha</taxon>
        <taxon>Filarioidea</taxon>
        <taxon>Onchocercidae</taxon>
        <taxon>Cercopithifilaria</taxon>
    </lineage>
</organism>
<evidence type="ECO:0000313" key="2">
    <source>
        <dbReference type="EMBL" id="CAG9534380.1"/>
    </source>
</evidence>
<accession>A0A8J2M1R0</accession>
<feature type="region of interest" description="Disordered" evidence="1">
    <location>
        <begin position="1"/>
        <end position="26"/>
    </location>
</feature>
<dbReference type="AlphaFoldDB" id="A0A8J2M1R0"/>
<dbReference type="EMBL" id="CAKAEH010001305">
    <property type="protein sequence ID" value="CAG9534380.1"/>
    <property type="molecule type" value="Genomic_DNA"/>
</dbReference>
<comment type="caution">
    <text evidence="2">The sequence shown here is derived from an EMBL/GenBank/DDBJ whole genome shotgun (WGS) entry which is preliminary data.</text>
</comment>
<name>A0A8J2M1R0_9BILA</name>
<protein>
    <submittedName>
        <fullName evidence="2">Uncharacterized protein</fullName>
    </submittedName>
</protein>